<dbReference type="EMBL" id="JACHCB010000012">
    <property type="protein sequence ID" value="MBB6111413.1"/>
    <property type="molecule type" value="Genomic_DNA"/>
</dbReference>
<dbReference type="RefSeq" id="WP_076375814.1">
    <property type="nucleotide sequence ID" value="NZ_FTMG01000012.1"/>
</dbReference>
<proteinExistence type="predicted"/>
<reference evidence="1 2" key="1">
    <citation type="submission" date="2020-08" db="EMBL/GenBank/DDBJ databases">
        <title>Genomic Encyclopedia of Type Strains, Phase IV (KMG-V): Genome sequencing to study the core and pangenomes of soil and plant-associated prokaryotes.</title>
        <authorList>
            <person name="Whitman W."/>
        </authorList>
    </citation>
    <scope>NUCLEOTIDE SEQUENCE [LARGE SCALE GENOMIC DNA]</scope>
    <source>
        <strain evidence="1 2">ANJLi2</strain>
    </source>
</reference>
<comment type="caution">
    <text evidence="1">The sequence shown here is derived from an EMBL/GenBank/DDBJ whole genome shotgun (WGS) entry which is preliminary data.</text>
</comment>
<gene>
    <name evidence="1" type="ORF">HDF23_004183</name>
</gene>
<protein>
    <submittedName>
        <fullName evidence="1">CRP-like cAMP-binding protein</fullName>
    </submittedName>
</protein>
<dbReference type="InterPro" id="IPR018490">
    <property type="entry name" value="cNMP-bd_dom_sf"/>
</dbReference>
<dbReference type="CDD" id="cd00038">
    <property type="entry name" value="CAP_ED"/>
    <property type="match status" value="1"/>
</dbReference>
<evidence type="ECO:0000313" key="1">
    <source>
        <dbReference type="EMBL" id="MBB6111413.1"/>
    </source>
</evidence>
<name>A0ABR6PNT1_9SPHI</name>
<dbReference type="InterPro" id="IPR014710">
    <property type="entry name" value="RmlC-like_jellyroll"/>
</dbReference>
<organism evidence="1 2">
    <name type="scientific">Mucilaginibacter lappiensis</name>
    <dbReference type="NCBI Taxonomy" id="354630"/>
    <lineage>
        <taxon>Bacteria</taxon>
        <taxon>Pseudomonadati</taxon>
        <taxon>Bacteroidota</taxon>
        <taxon>Sphingobacteriia</taxon>
        <taxon>Sphingobacteriales</taxon>
        <taxon>Sphingobacteriaceae</taxon>
        <taxon>Mucilaginibacter</taxon>
    </lineage>
</organism>
<dbReference type="Proteomes" id="UP000541583">
    <property type="component" value="Unassembled WGS sequence"/>
</dbReference>
<accession>A0ABR6PNT1</accession>
<dbReference type="Gene3D" id="2.60.120.10">
    <property type="entry name" value="Jelly Rolls"/>
    <property type="match status" value="1"/>
</dbReference>
<keyword evidence="2" id="KW-1185">Reference proteome</keyword>
<sequence>MPNPLISYFQQFRYISDEDALLILEAFQLKSFKEGEYPFKGHRVCSEMYFVCKGVVRIATHNERGVDITHFFYPENHLCTILQSFNEGSITPTAIQACCDAEIMVITKTRLVALYTQLPYLREVIDHVNQQHLIHKVNVRNRYLGEAAEEQYRLFVEQNPDIALRVPLKDIASYLGITPQSLSRIRKNIR</sequence>
<evidence type="ECO:0000313" key="2">
    <source>
        <dbReference type="Proteomes" id="UP000541583"/>
    </source>
</evidence>
<dbReference type="SUPFAM" id="SSF51206">
    <property type="entry name" value="cAMP-binding domain-like"/>
    <property type="match status" value="1"/>
</dbReference>
<dbReference type="InterPro" id="IPR000595">
    <property type="entry name" value="cNMP-bd_dom"/>
</dbReference>